<dbReference type="Gene3D" id="2.40.128.130">
    <property type="entry name" value="Autotransporter beta-domain"/>
    <property type="match status" value="1"/>
</dbReference>
<evidence type="ECO:0000256" key="1">
    <source>
        <dbReference type="SAM" id="MobiDB-lite"/>
    </source>
</evidence>
<feature type="compositionally biased region" description="Acidic residues" evidence="1">
    <location>
        <begin position="420"/>
        <end position="432"/>
    </location>
</feature>
<evidence type="ECO:0000259" key="3">
    <source>
        <dbReference type="PROSITE" id="PS51208"/>
    </source>
</evidence>
<keyword evidence="2" id="KW-0732">Signal</keyword>
<evidence type="ECO:0000256" key="2">
    <source>
        <dbReference type="SAM" id="SignalP"/>
    </source>
</evidence>
<evidence type="ECO:0000313" key="5">
    <source>
        <dbReference type="Proteomes" id="UP001565243"/>
    </source>
</evidence>
<dbReference type="InterPro" id="IPR051551">
    <property type="entry name" value="Autotransporter_adhesion"/>
</dbReference>
<dbReference type="Pfam" id="PF03797">
    <property type="entry name" value="Autotransporter"/>
    <property type="match status" value="1"/>
</dbReference>
<dbReference type="InterPro" id="IPR005546">
    <property type="entry name" value="Autotransporte_beta"/>
</dbReference>
<dbReference type="NCBIfam" id="TIGR01414">
    <property type="entry name" value="autotrans_barl"/>
    <property type="match status" value="1"/>
</dbReference>
<feature type="signal peptide" evidence="2">
    <location>
        <begin position="1"/>
        <end position="26"/>
    </location>
</feature>
<dbReference type="InterPro" id="IPR036709">
    <property type="entry name" value="Autotransporte_beta_dom_sf"/>
</dbReference>
<dbReference type="SMART" id="SM00869">
    <property type="entry name" value="Autotransporter"/>
    <property type="match status" value="1"/>
</dbReference>
<dbReference type="RefSeq" id="WP_369895345.1">
    <property type="nucleotide sequence ID" value="NZ_JBGFFX010000004.1"/>
</dbReference>
<dbReference type="Proteomes" id="UP001565243">
    <property type="component" value="Unassembled WGS sequence"/>
</dbReference>
<dbReference type="PANTHER" id="PTHR35037">
    <property type="entry name" value="C-TERMINAL REGION OF AIDA-LIKE PROTEIN"/>
    <property type="match status" value="1"/>
</dbReference>
<dbReference type="Pfam" id="PF03212">
    <property type="entry name" value="Pertactin"/>
    <property type="match status" value="1"/>
</dbReference>
<gene>
    <name evidence="4" type="ORF">AB6T85_09085</name>
</gene>
<dbReference type="SUPFAM" id="SSF103515">
    <property type="entry name" value="Autotransporter"/>
    <property type="match status" value="1"/>
</dbReference>
<comment type="caution">
    <text evidence="4">The sequence shown here is derived from an EMBL/GenBank/DDBJ whole genome shotgun (WGS) entry which is preliminary data.</text>
</comment>
<keyword evidence="5" id="KW-1185">Reference proteome</keyword>
<feature type="domain" description="Autotransporter" evidence="3">
    <location>
        <begin position="526"/>
        <end position="794"/>
    </location>
</feature>
<dbReference type="InterPro" id="IPR012332">
    <property type="entry name" value="Autotransporter_pectin_lyase_C"/>
</dbReference>
<dbReference type="InterPro" id="IPR011050">
    <property type="entry name" value="Pectin_lyase_fold/virulence"/>
</dbReference>
<feature type="region of interest" description="Disordered" evidence="1">
    <location>
        <begin position="413"/>
        <end position="488"/>
    </location>
</feature>
<sequence>MKTTKSILSGVAASFILLLLPEVSVAFTENVAAGVLVEGEIIGSADGESTQQVYGTTMHTTIDAGGVQIINAGGVTDSTVVNNGGKLQNNGGKDSATTVKSGGAFLLAGQANSYALSNNALIESAALVVINNYVQTEGWTINAGKLDHIYMEGSSSVMKNTTVNAGRFWMETGKTLNTTLNSGYFVNVEGSDIDTVINGGTYFLGGTRQAYSENLTINSNGYGNLNSGTINNATINGSLIVTPNNINPEVLSSLQGNITVNDAGRLIIVTGADTDKASYHVSGSVYLSSNASFSGEYYFALGDVALAGGTVIYDPKGYSTLTLKTLSGSGTFLMDTKISALQGDFLTVTGRATGDFALYVIDNGVSPTHSDSLQVIQIGDGDATFALANSGEVVDLGTYQYYLIADGQGGWSLTPHKAEAEDDPDPDSDEEAEKPSPADDAQTDAPTEDEDAPDNQADVLPDNQPDVTPDEQDGTSGEEAAVEPSPPADYVITPAAAAVLSVATVDPLIFRQELETLSERLANSDFPEHDHNVWGTVRNGRLNVSNEAGADYRLSLNSLTIGIDRAQQGAESAAWQGVFFSYGHSDMRFRGKGIGKADIDSWSGGFYGSWQHDAGYWLYGVLKLNRFTHEVRARMTSGGAANGSFNTTGIGTGIKAGKHFLVGAAKVTPWIGVTGFTSNSSTLSLNNGMKARIGPQRSLTGAVGVSTEYAIQVRETLLHPWASIGLERETVTKNRVRINGESFKNELSGSRGVYQAGVRAALSSTLSLHVSAGYMQGRHIESPWSATAGVNWRF</sequence>
<protein>
    <submittedName>
        <fullName evidence="4">Autotransporter outer membrane beta-barrel domain-containing protein</fullName>
    </submittedName>
</protein>
<dbReference type="CDD" id="cd01343">
    <property type="entry name" value="PL1_Passenger_AT"/>
    <property type="match status" value="1"/>
</dbReference>
<proteinExistence type="predicted"/>
<dbReference type="EMBL" id="JBGFFX010000004">
    <property type="protein sequence ID" value="MEY8770579.1"/>
    <property type="molecule type" value="Genomic_DNA"/>
</dbReference>
<accession>A0ABV4E6Z3</accession>
<name>A0ABV4E6Z3_9GAMM</name>
<organism evidence="4 5">
    <name type="scientific">Erwinia aeris</name>
    <dbReference type="NCBI Taxonomy" id="3239803"/>
    <lineage>
        <taxon>Bacteria</taxon>
        <taxon>Pseudomonadati</taxon>
        <taxon>Pseudomonadota</taxon>
        <taxon>Gammaproteobacteria</taxon>
        <taxon>Enterobacterales</taxon>
        <taxon>Erwiniaceae</taxon>
        <taxon>Erwinia</taxon>
    </lineage>
</organism>
<evidence type="ECO:0000313" key="4">
    <source>
        <dbReference type="EMBL" id="MEY8770579.1"/>
    </source>
</evidence>
<dbReference type="Gene3D" id="2.160.20.20">
    <property type="match status" value="1"/>
</dbReference>
<dbReference type="PROSITE" id="PS51208">
    <property type="entry name" value="AUTOTRANSPORTER"/>
    <property type="match status" value="1"/>
</dbReference>
<reference evidence="4 5" key="1">
    <citation type="submission" date="2024-07" db="EMBL/GenBank/DDBJ databases">
        <authorList>
            <person name="Hebao G."/>
        </authorList>
    </citation>
    <scope>NUCLEOTIDE SEQUENCE [LARGE SCALE GENOMIC DNA]</scope>
    <source>
        <strain evidence="4 5">ACCC 02193</strain>
    </source>
</reference>
<dbReference type="SUPFAM" id="SSF51126">
    <property type="entry name" value="Pectin lyase-like"/>
    <property type="match status" value="1"/>
</dbReference>
<dbReference type="InterPro" id="IPR004899">
    <property type="entry name" value="Pertactin_central"/>
</dbReference>
<dbReference type="PANTHER" id="PTHR35037:SF7">
    <property type="entry name" value="AUTOTRANSPORTER"/>
    <property type="match status" value="1"/>
</dbReference>
<dbReference type="InterPro" id="IPR006315">
    <property type="entry name" value="OM_autotransptr_brl_dom"/>
</dbReference>
<feature type="chain" id="PRO_5046593725" evidence="2">
    <location>
        <begin position="27"/>
        <end position="794"/>
    </location>
</feature>